<reference evidence="1" key="2">
    <citation type="journal article" date="2024" name="Plant">
        <title>Genomic evolution and insights into agronomic trait innovations of Sesamum species.</title>
        <authorList>
            <person name="Miao H."/>
            <person name="Wang L."/>
            <person name="Qu L."/>
            <person name="Liu H."/>
            <person name="Sun Y."/>
            <person name="Le M."/>
            <person name="Wang Q."/>
            <person name="Wei S."/>
            <person name="Zheng Y."/>
            <person name="Lin W."/>
            <person name="Duan Y."/>
            <person name="Cao H."/>
            <person name="Xiong S."/>
            <person name="Wang X."/>
            <person name="Wei L."/>
            <person name="Li C."/>
            <person name="Ma Q."/>
            <person name="Ju M."/>
            <person name="Zhao R."/>
            <person name="Li G."/>
            <person name="Mu C."/>
            <person name="Tian Q."/>
            <person name="Mei H."/>
            <person name="Zhang T."/>
            <person name="Gao T."/>
            <person name="Zhang H."/>
        </authorList>
    </citation>
    <scope>NUCLEOTIDE SEQUENCE</scope>
    <source>
        <strain evidence="1">G02</strain>
    </source>
</reference>
<dbReference type="AlphaFoldDB" id="A0AAW2KII4"/>
<comment type="caution">
    <text evidence="1">The sequence shown here is derived from an EMBL/GenBank/DDBJ whole genome shotgun (WGS) entry which is preliminary data.</text>
</comment>
<accession>A0AAW2KII4</accession>
<protein>
    <submittedName>
        <fullName evidence="1">Uncharacterized protein</fullName>
    </submittedName>
</protein>
<dbReference type="EMBL" id="JACGWJ010000028">
    <property type="protein sequence ID" value="KAL0306069.1"/>
    <property type="molecule type" value="Genomic_DNA"/>
</dbReference>
<gene>
    <name evidence="1" type="ORF">Sradi_6024200</name>
</gene>
<name>A0AAW2KII4_SESRA</name>
<organism evidence="1">
    <name type="scientific">Sesamum radiatum</name>
    <name type="common">Black benniseed</name>
    <dbReference type="NCBI Taxonomy" id="300843"/>
    <lineage>
        <taxon>Eukaryota</taxon>
        <taxon>Viridiplantae</taxon>
        <taxon>Streptophyta</taxon>
        <taxon>Embryophyta</taxon>
        <taxon>Tracheophyta</taxon>
        <taxon>Spermatophyta</taxon>
        <taxon>Magnoliopsida</taxon>
        <taxon>eudicotyledons</taxon>
        <taxon>Gunneridae</taxon>
        <taxon>Pentapetalae</taxon>
        <taxon>asterids</taxon>
        <taxon>lamiids</taxon>
        <taxon>Lamiales</taxon>
        <taxon>Pedaliaceae</taxon>
        <taxon>Sesamum</taxon>
    </lineage>
</organism>
<sequence>MNVIFSKLKGHGQGEGEGSGFLGMVGSLAQQFLQQKLEEMMRAMQNLHWKPLLEASKKSMLGRPT</sequence>
<evidence type="ECO:0000313" key="1">
    <source>
        <dbReference type="EMBL" id="KAL0306069.1"/>
    </source>
</evidence>
<reference evidence="1" key="1">
    <citation type="submission" date="2020-06" db="EMBL/GenBank/DDBJ databases">
        <authorList>
            <person name="Li T."/>
            <person name="Hu X."/>
            <person name="Zhang T."/>
            <person name="Song X."/>
            <person name="Zhang H."/>
            <person name="Dai N."/>
            <person name="Sheng W."/>
            <person name="Hou X."/>
            <person name="Wei L."/>
        </authorList>
    </citation>
    <scope>NUCLEOTIDE SEQUENCE</scope>
    <source>
        <strain evidence="1">G02</strain>
        <tissue evidence="1">Leaf</tissue>
    </source>
</reference>
<proteinExistence type="predicted"/>